<evidence type="ECO:0000313" key="1">
    <source>
        <dbReference type="EMBL" id="TCQ02504.1"/>
    </source>
</evidence>
<keyword evidence="2" id="KW-1185">Reference proteome</keyword>
<name>A0A4V2T3V0_9FIRM</name>
<accession>A0A4V2T3V0</accession>
<dbReference type="RefSeq" id="WP_132848386.1">
    <property type="nucleotide sequence ID" value="NZ_CP058648.1"/>
</dbReference>
<dbReference type="AlphaFoldDB" id="A0A4V2T3V0"/>
<proteinExistence type="predicted"/>
<organism evidence="1 2">
    <name type="scientific">Serpentinicella alkaliphila</name>
    <dbReference type="NCBI Taxonomy" id="1734049"/>
    <lineage>
        <taxon>Bacteria</taxon>
        <taxon>Bacillati</taxon>
        <taxon>Bacillota</taxon>
        <taxon>Clostridia</taxon>
        <taxon>Peptostreptococcales</taxon>
        <taxon>Natronincolaceae</taxon>
        <taxon>Serpentinicella</taxon>
    </lineage>
</organism>
<dbReference type="EMBL" id="SLYC01000015">
    <property type="protein sequence ID" value="TCQ02504.1"/>
    <property type="molecule type" value="Genomic_DNA"/>
</dbReference>
<protein>
    <submittedName>
        <fullName evidence="1">DUF2922 family protein</fullName>
    </submittedName>
</protein>
<dbReference type="InterPro" id="IPR021321">
    <property type="entry name" value="DUF2922"/>
</dbReference>
<gene>
    <name evidence="1" type="ORF">EDD79_101521</name>
</gene>
<dbReference type="Proteomes" id="UP000295504">
    <property type="component" value="Unassembled WGS sequence"/>
</dbReference>
<comment type="caution">
    <text evidence="1">The sequence shown here is derived from an EMBL/GenBank/DDBJ whole genome shotgun (WGS) entry which is preliminary data.</text>
</comment>
<sequence length="72" mass="7967">MSRTLEMVFKNNQNKIVRINIVNAKENLTGAEVKAVMEKIIAEGIFIPGDQQLIEIDGAVVVSVNKEELELA</sequence>
<evidence type="ECO:0000313" key="2">
    <source>
        <dbReference type="Proteomes" id="UP000295504"/>
    </source>
</evidence>
<dbReference type="OrthoDB" id="9795264at2"/>
<reference evidence="1 2" key="1">
    <citation type="submission" date="2019-03" db="EMBL/GenBank/DDBJ databases">
        <title>Genomic Encyclopedia of Type Strains, Phase IV (KMG-IV): sequencing the most valuable type-strain genomes for metagenomic binning, comparative biology and taxonomic classification.</title>
        <authorList>
            <person name="Goeker M."/>
        </authorList>
    </citation>
    <scope>NUCLEOTIDE SEQUENCE [LARGE SCALE GENOMIC DNA]</scope>
    <source>
        <strain evidence="1 2">DSM 100013</strain>
    </source>
</reference>
<dbReference type="Pfam" id="PF11148">
    <property type="entry name" value="DUF2922"/>
    <property type="match status" value="1"/>
</dbReference>